<reference evidence="2" key="1">
    <citation type="journal article" date="2019" name="Int. J. Syst. Evol. Microbiol.">
        <title>The Global Catalogue of Microorganisms (GCM) 10K type strain sequencing project: providing services to taxonomists for standard genome sequencing and annotation.</title>
        <authorList>
            <consortium name="The Broad Institute Genomics Platform"/>
            <consortium name="The Broad Institute Genome Sequencing Center for Infectious Disease"/>
            <person name="Wu L."/>
            <person name="Ma J."/>
        </authorList>
    </citation>
    <scope>NUCLEOTIDE SEQUENCE [LARGE SCALE GENOMIC DNA]</scope>
    <source>
        <strain evidence="2">JCM 16545</strain>
    </source>
</reference>
<gene>
    <name evidence="1" type="ORF">ACFSQZ_00790</name>
</gene>
<sequence>MSPTIAALYEVHRHQILLDALRHPDQQVLPSAYLYALDRRISPIFHTEWTDHVDPFEEAYRPNTEQAQYIYQFIRNVFSLPPEQHQSFNQLVKNLGGQRYSYHLRVILRYCFQSNKFDQPFYDRILTKGEYPEEVLSIIRPYTAKDIQLV</sequence>
<dbReference type="Proteomes" id="UP001597297">
    <property type="component" value="Unassembled WGS sequence"/>
</dbReference>
<name>A0ABW5DY15_9BACT</name>
<keyword evidence="2" id="KW-1185">Reference proteome</keyword>
<dbReference type="EMBL" id="JBHUJC010000001">
    <property type="protein sequence ID" value="MFD2274991.1"/>
    <property type="molecule type" value="Genomic_DNA"/>
</dbReference>
<comment type="caution">
    <text evidence="1">The sequence shown here is derived from an EMBL/GenBank/DDBJ whole genome shotgun (WGS) entry which is preliminary data.</text>
</comment>
<organism evidence="1 2">
    <name type="scientific">Rubritalea spongiae</name>
    <dbReference type="NCBI Taxonomy" id="430797"/>
    <lineage>
        <taxon>Bacteria</taxon>
        <taxon>Pseudomonadati</taxon>
        <taxon>Verrucomicrobiota</taxon>
        <taxon>Verrucomicrobiia</taxon>
        <taxon>Verrucomicrobiales</taxon>
        <taxon>Rubritaleaceae</taxon>
        <taxon>Rubritalea</taxon>
    </lineage>
</organism>
<evidence type="ECO:0000313" key="1">
    <source>
        <dbReference type="EMBL" id="MFD2274991.1"/>
    </source>
</evidence>
<evidence type="ECO:0000313" key="2">
    <source>
        <dbReference type="Proteomes" id="UP001597297"/>
    </source>
</evidence>
<proteinExistence type="predicted"/>
<accession>A0ABW5DY15</accession>
<dbReference type="RefSeq" id="WP_377096133.1">
    <property type="nucleotide sequence ID" value="NZ_JBHSJM010000001.1"/>
</dbReference>
<protein>
    <submittedName>
        <fullName evidence="1">Uncharacterized protein</fullName>
    </submittedName>
</protein>